<dbReference type="EMBL" id="FJUW01000001">
    <property type="protein sequence ID" value="CZS88256.1"/>
    <property type="molecule type" value="Genomic_DNA"/>
</dbReference>
<comment type="caution">
    <text evidence="1">The sequence shown here is derived from an EMBL/GenBank/DDBJ whole genome shotgun (WGS) entry which is preliminary data.</text>
</comment>
<gene>
    <name evidence="1" type="ORF">RCO7_14106</name>
</gene>
<keyword evidence="2" id="KW-1185">Reference proteome</keyword>
<dbReference type="AlphaFoldDB" id="A0A1E1JQW5"/>
<evidence type="ECO:0000313" key="1">
    <source>
        <dbReference type="EMBL" id="CZS88256.1"/>
    </source>
</evidence>
<organism evidence="1 2">
    <name type="scientific">Rhynchosporium graminicola</name>
    <dbReference type="NCBI Taxonomy" id="2792576"/>
    <lineage>
        <taxon>Eukaryota</taxon>
        <taxon>Fungi</taxon>
        <taxon>Dikarya</taxon>
        <taxon>Ascomycota</taxon>
        <taxon>Pezizomycotina</taxon>
        <taxon>Leotiomycetes</taxon>
        <taxon>Helotiales</taxon>
        <taxon>Ploettnerulaceae</taxon>
        <taxon>Rhynchosporium</taxon>
    </lineage>
</organism>
<reference evidence="2" key="1">
    <citation type="submission" date="2016-03" db="EMBL/GenBank/DDBJ databases">
        <authorList>
            <person name="Ploux O."/>
        </authorList>
    </citation>
    <scope>NUCLEOTIDE SEQUENCE [LARGE SCALE GENOMIC DNA]</scope>
    <source>
        <strain evidence="2">UK7</strain>
    </source>
</reference>
<evidence type="ECO:0000313" key="2">
    <source>
        <dbReference type="Proteomes" id="UP000178129"/>
    </source>
</evidence>
<sequence>MARACSTCAIGEVEKQVSQLPSLPHLQEFSCTTASFFHIFDWPSKPTSQGWSSDSQYKASVYRDTYLFSSAHVDLPSHWYEERPQNLPHLAYPMSTAHL</sequence>
<dbReference type="InParanoid" id="A0A1E1JQW5"/>
<accession>A0A1E1JQW5</accession>
<proteinExistence type="predicted"/>
<dbReference type="Proteomes" id="UP000178129">
    <property type="component" value="Unassembled WGS sequence"/>
</dbReference>
<name>A0A1E1JQW5_9HELO</name>
<protein>
    <submittedName>
        <fullName evidence="1">Uncharacterized protein</fullName>
    </submittedName>
</protein>